<dbReference type="AlphaFoldDB" id="C6JS10"/>
<feature type="compositionally biased region" description="Low complexity" evidence="5">
    <location>
        <begin position="277"/>
        <end position="303"/>
    </location>
</feature>
<evidence type="ECO:0000256" key="4">
    <source>
        <dbReference type="RuleBase" id="RU364012"/>
    </source>
</evidence>
<evidence type="ECO:0000256" key="1">
    <source>
        <dbReference type="ARBA" id="ARBA00008956"/>
    </source>
</evidence>
<evidence type="ECO:0000313" key="6">
    <source>
        <dbReference type="EMBL" id="EES20338.1"/>
    </source>
</evidence>
<gene>
    <name evidence="6" type="primary">Sb0016s003670</name>
    <name evidence="6" type="ORF">SORBIDRAFT_0016s003670</name>
</gene>
<comment type="similarity">
    <text evidence="1 4">Belongs to the Frigida family.</text>
</comment>
<keyword evidence="4" id="KW-0217">Developmental protein</keyword>
<feature type="compositionally biased region" description="Polar residues" evidence="5">
    <location>
        <begin position="201"/>
        <end position="212"/>
    </location>
</feature>
<proteinExistence type="inferred from homology"/>
<dbReference type="EMBL" id="GL002610">
    <property type="protein sequence ID" value="EES20338.1"/>
    <property type="molecule type" value="Genomic_DNA"/>
</dbReference>
<feature type="non-terminal residue" evidence="6">
    <location>
        <position position="321"/>
    </location>
</feature>
<dbReference type="ExpressionAtlas" id="C6JS10">
    <property type="expression patterns" value="baseline"/>
</dbReference>
<dbReference type="PANTHER" id="PTHR31791:SF9">
    <property type="entry name" value="FRIGIDA-LIKE PROTEIN"/>
    <property type="match status" value="1"/>
</dbReference>
<sequence length="321" mass="37243">MGRMAGWGFLSFIASYNIVPEFGADEIIRLFDNIAPQVKHNCVELCKRLGLIGKMTDSINHFIENGQPLDAIRLAHTFSLTDKYPPLAIMNDYIENAKKTAEDILSKESYTLESLRNSIKAEITQLLHKYTNKQQSLAGVPASIASSHQQQKFQEEYQQRPQMRLVEQQKQQRKPHELQQKPEEKQRQQQKPQETQRRHIQNQPEPQKQEMWQNRKRKRENKNRKRKQRRQKLQQQNKRPWLPPYARPGINIQHGQPFSGTRRAPFAATTSDEDINTSDTYPTSTSDTYPTSTSDTYPTSSPTQPIAGPLTRARARQLNLQ</sequence>
<dbReference type="InterPro" id="IPR012474">
    <property type="entry name" value="Frigida"/>
</dbReference>
<protein>
    <recommendedName>
        <fullName evidence="4">FRIGIDA-like protein</fullName>
    </recommendedName>
</protein>
<keyword evidence="2 4" id="KW-0221">Differentiation</keyword>
<dbReference type="Pfam" id="PF07899">
    <property type="entry name" value="Frigida"/>
    <property type="match status" value="1"/>
</dbReference>
<dbReference type="GO" id="GO:0009908">
    <property type="term" value="P:flower development"/>
    <property type="evidence" value="ECO:0007669"/>
    <property type="project" value="UniProtKB-KW"/>
</dbReference>
<feature type="compositionally biased region" description="Basic and acidic residues" evidence="5">
    <location>
        <begin position="174"/>
        <end position="187"/>
    </location>
</feature>
<accession>C6JS10</accession>
<dbReference type="PANTHER" id="PTHR31791">
    <property type="entry name" value="FRIGIDA-LIKE PROTEIN 3-RELATED"/>
    <property type="match status" value="1"/>
</dbReference>
<evidence type="ECO:0000256" key="5">
    <source>
        <dbReference type="SAM" id="MobiDB-lite"/>
    </source>
</evidence>
<evidence type="ECO:0000256" key="2">
    <source>
        <dbReference type="ARBA" id="ARBA00022782"/>
    </source>
</evidence>
<organism evidence="6">
    <name type="scientific">Sorghum bicolor</name>
    <name type="common">Sorghum</name>
    <name type="synonym">Sorghum vulgare</name>
    <dbReference type="NCBI Taxonomy" id="4558"/>
    <lineage>
        <taxon>Eukaryota</taxon>
        <taxon>Viridiplantae</taxon>
        <taxon>Streptophyta</taxon>
        <taxon>Embryophyta</taxon>
        <taxon>Tracheophyta</taxon>
        <taxon>Spermatophyta</taxon>
        <taxon>Magnoliopsida</taxon>
        <taxon>Liliopsida</taxon>
        <taxon>Poales</taxon>
        <taxon>Poaceae</taxon>
        <taxon>PACMAD clade</taxon>
        <taxon>Panicoideae</taxon>
        <taxon>Andropogonodae</taxon>
        <taxon>Andropogoneae</taxon>
        <taxon>Sorghinae</taxon>
        <taxon>Sorghum</taxon>
    </lineage>
</organism>
<reference evidence="6" key="1">
    <citation type="journal article" date="2009" name="Nature">
        <title>The Sorghum bicolor genome and the diversification of grasses.</title>
        <authorList>
            <person name="Paterson A.H."/>
            <person name="Bowers J.E."/>
            <person name="Bruggmann R."/>
            <person name="Dubchak I."/>
            <person name="Grimwood J."/>
            <person name="Gundlach H."/>
            <person name="Haberer G."/>
            <person name="Hellsten U."/>
            <person name="Mitros T."/>
            <person name="Poliakov A."/>
            <person name="Schmutz J."/>
            <person name="Spannagl M."/>
            <person name="Tang H."/>
            <person name="Wang X."/>
            <person name="Wicker T."/>
            <person name="Bharti A.K."/>
            <person name="Chapman J."/>
            <person name="Feltus F.A."/>
            <person name="Gowik U."/>
            <person name="Grigoriev I.V."/>
            <person name="Lyons E."/>
            <person name="Maher C.A."/>
            <person name="Martis M."/>
            <person name="Narechania A."/>
            <person name="Otillar R.P."/>
            <person name="Penning B.W."/>
            <person name="Salamov A.A."/>
            <person name="Wang Y."/>
            <person name="Zhang L."/>
            <person name="Carpita N.C."/>
            <person name="Freeling M."/>
            <person name="Gingle A.R."/>
            <person name="Hash C.T."/>
            <person name="Keller B."/>
            <person name="Klein P."/>
            <person name="Kresovich S."/>
            <person name="McCann M.C."/>
            <person name="Ming R."/>
            <person name="Peterson D.G."/>
            <person name="Mehboob-ur-Rahman"/>
            <person name="Ware D."/>
            <person name="Westhoff P."/>
            <person name="Mayer K.F."/>
            <person name="Messing J."/>
            <person name="Rokhsar D.S."/>
        </authorList>
    </citation>
    <scope>NUCLEOTIDE SEQUENCE [LARGE SCALE GENOMIC DNA]</scope>
</reference>
<feature type="compositionally biased region" description="Basic residues" evidence="5">
    <location>
        <begin position="214"/>
        <end position="232"/>
    </location>
</feature>
<keyword evidence="3 4" id="KW-0287">Flowering</keyword>
<feature type="region of interest" description="Disordered" evidence="5">
    <location>
        <begin position="164"/>
        <end position="321"/>
    </location>
</feature>
<name>C6JS10_SORBI</name>
<evidence type="ECO:0000256" key="3">
    <source>
        <dbReference type="ARBA" id="ARBA00023089"/>
    </source>
</evidence>
<dbReference type="GO" id="GO:0030154">
    <property type="term" value="P:cell differentiation"/>
    <property type="evidence" value="ECO:0007669"/>
    <property type="project" value="UniProtKB-KW"/>
</dbReference>
<dbReference type="HOGENOM" id="CLU_867653_0_0_1"/>